<protein>
    <submittedName>
        <fullName evidence="1">Uncharacterized protein</fullName>
    </submittedName>
</protein>
<sequence>MLTTPSATSKKVVLLLGPSSSQPAKADELIRRYTQANVQLTVIHSGIHEAISPGDVTLINGKNLPDCQRKFSCWEKSTGLCCLGNGPLANALQQIAAADEVVVPLDLLGEQGQEADPSGLSAYSCADVQFMLKTFELCLSALTWQTIIGQSGAPVHPLAKQEISSTNKRLSVILDNQQKTSPRLVTAQLEWIKTVYHFKHLHFETNGTSLTSPRPEPDIQTANLLPNPKIIVITGSSRKNSSISSGLARWFLKGLGYKENIEVLAWNNGTDINQVSQQLDKADLIVLASPNSLGGLPRKLLAVLSQVKLPTNKPRQMVLLAAAGFPQTTAKLFGNNVKAGLFALMEEEVKAFCQKHNIRLADSLTMPLSELQSRIGLGKKFRAYLAGWLFARHGKLSARFMGLFNWPKKLPLAMANLITGLYFYSRKLCSILGKRNGCQSSNN</sequence>
<comment type="caution">
    <text evidence="1">The sequence shown here is derived from an EMBL/GenBank/DDBJ whole genome shotgun (WGS) entry which is preliminary data.</text>
</comment>
<dbReference type="AlphaFoldDB" id="A0A1F4TPL8"/>
<dbReference type="Proteomes" id="UP000177309">
    <property type="component" value="Unassembled WGS sequence"/>
</dbReference>
<reference evidence="1 2" key="1">
    <citation type="journal article" date="2016" name="Nat. Commun.">
        <title>Thousands of microbial genomes shed light on interconnected biogeochemical processes in an aquifer system.</title>
        <authorList>
            <person name="Anantharaman K."/>
            <person name="Brown C.T."/>
            <person name="Hug L.A."/>
            <person name="Sharon I."/>
            <person name="Castelle C.J."/>
            <person name="Probst A.J."/>
            <person name="Thomas B.C."/>
            <person name="Singh A."/>
            <person name="Wilkins M.J."/>
            <person name="Karaoz U."/>
            <person name="Brodie E.L."/>
            <person name="Williams K.H."/>
            <person name="Hubbard S.S."/>
            <person name="Banfield J.F."/>
        </authorList>
    </citation>
    <scope>NUCLEOTIDE SEQUENCE [LARGE SCALE GENOMIC DNA]</scope>
</reference>
<accession>A0A1F4TPL8</accession>
<evidence type="ECO:0000313" key="2">
    <source>
        <dbReference type="Proteomes" id="UP000177309"/>
    </source>
</evidence>
<dbReference type="InterPro" id="IPR029039">
    <property type="entry name" value="Flavoprotein-like_sf"/>
</dbReference>
<dbReference type="SUPFAM" id="SSF52218">
    <property type="entry name" value="Flavoproteins"/>
    <property type="match status" value="1"/>
</dbReference>
<organism evidence="1 2">
    <name type="scientific">candidate division WOR-1 bacterium RIFOXYC2_FULL_41_25</name>
    <dbReference type="NCBI Taxonomy" id="1802586"/>
    <lineage>
        <taxon>Bacteria</taxon>
        <taxon>Bacillati</taxon>
        <taxon>Saganbacteria</taxon>
    </lineage>
</organism>
<dbReference type="Gene3D" id="3.40.50.360">
    <property type="match status" value="1"/>
</dbReference>
<evidence type="ECO:0000313" key="1">
    <source>
        <dbReference type="EMBL" id="OGC34567.1"/>
    </source>
</evidence>
<dbReference type="EMBL" id="MEUI01000014">
    <property type="protein sequence ID" value="OGC34567.1"/>
    <property type="molecule type" value="Genomic_DNA"/>
</dbReference>
<gene>
    <name evidence="1" type="ORF">A2462_04460</name>
</gene>
<proteinExistence type="predicted"/>
<name>A0A1F4TPL8_UNCSA</name>